<feature type="compositionally biased region" description="Polar residues" evidence="5">
    <location>
        <begin position="34"/>
        <end position="44"/>
    </location>
</feature>
<evidence type="ECO:0000256" key="6">
    <source>
        <dbReference type="SAM" id="Phobius"/>
    </source>
</evidence>
<feature type="transmembrane region" description="Helical" evidence="6">
    <location>
        <begin position="397"/>
        <end position="417"/>
    </location>
</feature>
<feature type="transmembrane region" description="Helical" evidence="6">
    <location>
        <begin position="370"/>
        <end position="391"/>
    </location>
</feature>
<dbReference type="InterPro" id="IPR036259">
    <property type="entry name" value="MFS_trans_sf"/>
</dbReference>
<dbReference type="Proteomes" id="UP000664169">
    <property type="component" value="Unassembled WGS sequence"/>
</dbReference>
<feature type="transmembrane region" description="Helical" evidence="6">
    <location>
        <begin position="338"/>
        <end position="358"/>
    </location>
</feature>
<feature type="compositionally biased region" description="Low complexity" evidence="5">
    <location>
        <begin position="45"/>
        <end position="56"/>
    </location>
</feature>
<protein>
    <recommendedName>
        <fullName evidence="7">Major facilitator superfamily (MFS) profile domain-containing protein</fullName>
    </recommendedName>
</protein>
<dbReference type="PANTHER" id="PTHR23501">
    <property type="entry name" value="MAJOR FACILITATOR SUPERFAMILY"/>
    <property type="match status" value="1"/>
</dbReference>
<comment type="caution">
    <text evidence="8">The sequence shown here is derived from an EMBL/GenBank/DDBJ whole genome shotgun (WGS) entry which is preliminary data.</text>
</comment>
<proteinExistence type="predicted"/>
<accession>A0A8H3F6V0</accession>
<evidence type="ECO:0000313" key="8">
    <source>
        <dbReference type="EMBL" id="CAF9919039.1"/>
    </source>
</evidence>
<sequence length="523" mass="56042">MKSQTNPPASLDGTLNNGDDATLHEQSRLLDLSPHNSSHGTIKQSNSSSSSSLVSNGDIEAGEAQEAKPWGTLSILLLGVFIAQLDSSIILATYGHIASEFHELESGSWLVSAYIIAQCAVQPLYGKLSDIYGRRSCLLTAYVLFTVGTMGIAQARSLWEIIAWRAVQGAGGAGMVSVVSIIVTDIVPKHEVPVILSYVNVMQTMGRSCGGVVGGLLTQTVGWRWAFLVQAPPMLIAIVLVLYTLKLPSAETTESKWLKLRRVDFIGAFFLTTAILAICLLLDLGGRQHMQWNSSWMIGIFIAGLVASIAFITTANFITEPIFPLHLLAHWVVVSNYTVTLLGVATQISLMTAVPLYFQATANVSTAVAGLYLLPAFVGNTLGGLLTGYWIRKTGRYKITTILGPILALGCMVLVAFTWNGYTSPMESIATLPGGFAMGIISSSTFIGLIAGLDEKYMAIAASGIYLAFNIGGVVGVSAGNAVSQRTIRSSLERDLRGYENREKVLCDPILREANITDGNTRL</sequence>
<gene>
    <name evidence="8" type="ORF">GOMPHAMPRED_001661</name>
</gene>
<dbReference type="PROSITE" id="PS50850">
    <property type="entry name" value="MFS"/>
    <property type="match status" value="1"/>
</dbReference>
<evidence type="ECO:0000256" key="2">
    <source>
        <dbReference type="ARBA" id="ARBA00022692"/>
    </source>
</evidence>
<feature type="transmembrane region" description="Helical" evidence="6">
    <location>
        <begin position="75"/>
        <end position="95"/>
    </location>
</feature>
<evidence type="ECO:0000256" key="5">
    <source>
        <dbReference type="SAM" id="MobiDB-lite"/>
    </source>
</evidence>
<reference evidence="8" key="1">
    <citation type="submission" date="2021-03" db="EMBL/GenBank/DDBJ databases">
        <authorList>
            <person name="Tagirdzhanova G."/>
        </authorList>
    </citation>
    <scope>NUCLEOTIDE SEQUENCE</scope>
</reference>
<name>A0A8H3F6V0_9LECA</name>
<feature type="transmembrane region" description="Helical" evidence="6">
    <location>
        <begin position="225"/>
        <end position="245"/>
    </location>
</feature>
<feature type="region of interest" description="Disordered" evidence="5">
    <location>
        <begin position="1"/>
        <end position="56"/>
    </location>
</feature>
<comment type="subcellular location">
    <subcellularLocation>
        <location evidence="1">Membrane</location>
        <topology evidence="1">Multi-pass membrane protein</topology>
    </subcellularLocation>
</comment>
<feature type="transmembrane region" description="Helical" evidence="6">
    <location>
        <begin position="137"/>
        <end position="155"/>
    </location>
</feature>
<feature type="transmembrane region" description="Helical" evidence="6">
    <location>
        <begin position="457"/>
        <end position="479"/>
    </location>
</feature>
<feature type="transmembrane region" description="Helical" evidence="6">
    <location>
        <begin position="265"/>
        <end position="284"/>
    </location>
</feature>
<dbReference type="PANTHER" id="PTHR23501:SF33">
    <property type="entry name" value="MAJOR FACILITATOR SUPERFAMILY (MFS) PROFILE DOMAIN-CONTAINING PROTEIN"/>
    <property type="match status" value="1"/>
</dbReference>
<dbReference type="OrthoDB" id="6770063at2759"/>
<dbReference type="AlphaFoldDB" id="A0A8H3F6V0"/>
<feature type="compositionally biased region" description="Polar residues" evidence="5">
    <location>
        <begin position="1"/>
        <end position="19"/>
    </location>
</feature>
<dbReference type="Gene3D" id="1.20.1250.20">
    <property type="entry name" value="MFS general substrate transporter like domains"/>
    <property type="match status" value="1"/>
</dbReference>
<dbReference type="InterPro" id="IPR011701">
    <property type="entry name" value="MFS"/>
</dbReference>
<feature type="transmembrane region" description="Helical" evidence="6">
    <location>
        <begin position="296"/>
        <end position="318"/>
    </location>
</feature>
<keyword evidence="4 6" id="KW-0472">Membrane</keyword>
<dbReference type="GO" id="GO:0015174">
    <property type="term" value="F:basic amino acid transmembrane transporter activity"/>
    <property type="evidence" value="ECO:0007669"/>
    <property type="project" value="TreeGrafter"/>
</dbReference>
<dbReference type="Gene3D" id="1.20.1720.10">
    <property type="entry name" value="Multidrug resistance protein D"/>
    <property type="match status" value="1"/>
</dbReference>
<organism evidence="8 9">
    <name type="scientific">Gomphillus americanus</name>
    <dbReference type="NCBI Taxonomy" id="1940652"/>
    <lineage>
        <taxon>Eukaryota</taxon>
        <taxon>Fungi</taxon>
        <taxon>Dikarya</taxon>
        <taxon>Ascomycota</taxon>
        <taxon>Pezizomycotina</taxon>
        <taxon>Lecanoromycetes</taxon>
        <taxon>OSLEUM clade</taxon>
        <taxon>Ostropomycetidae</taxon>
        <taxon>Ostropales</taxon>
        <taxon>Graphidaceae</taxon>
        <taxon>Gomphilloideae</taxon>
        <taxon>Gomphillus</taxon>
    </lineage>
</organism>
<dbReference type="InterPro" id="IPR020846">
    <property type="entry name" value="MFS_dom"/>
</dbReference>
<feature type="transmembrane region" description="Helical" evidence="6">
    <location>
        <begin position="429"/>
        <end position="451"/>
    </location>
</feature>
<dbReference type="Pfam" id="PF07690">
    <property type="entry name" value="MFS_1"/>
    <property type="match status" value="1"/>
</dbReference>
<keyword evidence="9" id="KW-1185">Reference proteome</keyword>
<dbReference type="SUPFAM" id="SSF103473">
    <property type="entry name" value="MFS general substrate transporter"/>
    <property type="match status" value="1"/>
</dbReference>
<evidence type="ECO:0000259" key="7">
    <source>
        <dbReference type="PROSITE" id="PS50850"/>
    </source>
</evidence>
<feature type="domain" description="Major facilitator superfamily (MFS) profile" evidence="7">
    <location>
        <begin position="72"/>
        <end position="523"/>
    </location>
</feature>
<evidence type="ECO:0000313" key="9">
    <source>
        <dbReference type="Proteomes" id="UP000664169"/>
    </source>
</evidence>
<evidence type="ECO:0000256" key="4">
    <source>
        <dbReference type="ARBA" id="ARBA00023136"/>
    </source>
</evidence>
<feature type="transmembrane region" description="Helical" evidence="6">
    <location>
        <begin position="161"/>
        <end position="183"/>
    </location>
</feature>
<dbReference type="GO" id="GO:0000329">
    <property type="term" value="C:fungal-type vacuole membrane"/>
    <property type="evidence" value="ECO:0007669"/>
    <property type="project" value="TreeGrafter"/>
</dbReference>
<dbReference type="EMBL" id="CAJPDQ010000014">
    <property type="protein sequence ID" value="CAF9919039.1"/>
    <property type="molecule type" value="Genomic_DNA"/>
</dbReference>
<keyword evidence="3 6" id="KW-1133">Transmembrane helix</keyword>
<keyword evidence="2 6" id="KW-0812">Transmembrane</keyword>
<evidence type="ECO:0000256" key="3">
    <source>
        <dbReference type="ARBA" id="ARBA00022989"/>
    </source>
</evidence>
<evidence type="ECO:0000256" key="1">
    <source>
        <dbReference type="ARBA" id="ARBA00004141"/>
    </source>
</evidence>